<keyword evidence="4" id="KW-0808">Transferase</keyword>
<dbReference type="PANTHER" id="PTHR43065:SF10">
    <property type="entry name" value="PEROXIDE STRESS-ACTIVATED HISTIDINE KINASE MAK3"/>
    <property type="match status" value="1"/>
</dbReference>
<dbReference type="PRINTS" id="PR00344">
    <property type="entry name" value="BCTRLSENSOR"/>
</dbReference>
<dbReference type="InterPro" id="IPR003594">
    <property type="entry name" value="HATPase_dom"/>
</dbReference>
<name>A0A7I9VNW4_9BACT</name>
<keyword evidence="9" id="KW-0812">Transmembrane</keyword>
<evidence type="ECO:0000313" key="12">
    <source>
        <dbReference type="Proteomes" id="UP000503640"/>
    </source>
</evidence>
<feature type="transmembrane region" description="Helical" evidence="9">
    <location>
        <begin position="261"/>
        <end position="283"/>
    </location>
</feature>
<accession>A0A7I9VNW4</accession>
<evidence type="ECO:0000256" key="9">
    <source>
        <dbReference type="SAM" id="Phobius"/>
    </source>
</evidence>
<dbReference type="PROSITE" id="PS50109">
    <property type="entry name" value="HIS_KIN"/>
    <property type="match status" value="1"/>
</dbReference>
<evidence type="ECO:0000256" key="1">
    <source>
        <dbReference type="ARBA" id="ARBA00000085"/>
    </source>
</evidence>
<sequence length="546" mass="56902">MPRLRPGYLVLALTLFAAVAVGATGGLLLTRYRAAALAALADRQALLVSLQARLLDDEVGRLVSEMQRLSKLAEVDLADQNLEPEKRVLRIARRDTTLFSAAIFILGERGEVLWAEPQGAALSGPAAKLLGEARGEGGTVLAYREGALQVAAPIAGRGAIVGQVSTQSRDLFGEGVLRAVRRGGFALLVESSRAGAPVRVAQAGTARPDLAAGGGQRWVEAQDGSRWLVTEAPLGDRPLLLRLAEPASRLEAAVWESLRTLIAIVAGALLLAVVVGAALAVAIGRLERAEVELGRQGELAAMGKTAAAIAHEVKNSLNGLSVALDLLAQGRAPPAAVTEVHAQARSELARLKGVADDLTLFAAPPRLDLGEVDLADLCRRAAALSADLAHDCRAEVAVALPSGPGPVEVRGDAQKLLGALSNLVRNGLEAMGPGAFGEPLGEAAPARERRLELGLSQRGREAVVEVADRGPGLPAEVRARLFEPFVTTKRTGTGLGLAIARRVVEAHGGRLEAADREGGGTVMRVALPLTRTLPLARRSAATWSPP</sequence>
<evidence type="ECO:0000256" key="6">
    <source>
        <dbReference type="ARBA" id="ARBA00022777"/>
    </source>
</evidence>
<reference evidence="12" key="1">
    <citation type="journal article" date="2020" name="Appl. Environ. Microbiol.">
        <title>Diazotrophic Anaeromyxobacter Isolates from Soils.</title>
        <authorList>
            <person name="Masuda Y."/>
            <person name="Yamanaka H."/>
            <person name="Xu Z.X."/>
            <person name="Shiratori Y."/>
            <person name="Aono T."/>
            <person name="Amachi S."/>
            <person name="Senoo K."/>
            <person name="Itoh H."/>
        </authorList>
    </citation>
    <scope>NUCLEOTIDE SEQUENCE [LARGE SCALE GENOMIC DNA]</scope>
    <source>
        <strain evidence="12">R267</strain>
    </source>
</reference>
<keyword evidence="3" id="KW-0597">Phosphoprotein</keyword>
<dbReference type="InterPro" id="IPR005467">
    <property type="entry name" value="His_kinase_dom"/>
</dbReference>
<evidence type="ECO:0000256" key="3">
    <source>
        <dbReference type="ARBA" id="ARBA00022553"/>
    </source>
</evidence>
<keyword evidence="12" id="KW-1185">Reference proteome</keyword>
<dbReference type="EMBL" id="BJTG01000005">
    <property type="protein sequence ID" value="GEJ57809.1"/>
    <property type="molecule type" value="Genomic_DNA"/>
</dbReference>
<comment type="catalytic activity">
    <reaction evidence="1">
        <text>ATP + protein L-histidine = ADP + protein N-phospho-L-histidine.</text>
        <dbReference type="EC" id="2.7.13.3"/>
    </reaction>
</comment>
<keyword evidence="9" id="KW-0472">Membrane</keyword>
<dbReference type="SMART" id="SM00388">
    <property type="entry name" value="HisKA"/>
    <property type="match status" value="1"/>
</dbReference>
<dbReference type="Pfam" id="PF02518">
    <property type="entry name" value="HATPase_c"/>
    <property type="match status" value="1"/>
</dbReference>
<dbReference type="InterPro" id="IPR003661">
    <property type="entry name" value="HisK_dim/P_dom"/>
</dbReference>
<evidence type="ECO:0000259" key="10">
    <source>
        <dbReference type="PROSITE" id="PS50109"/>
    </source>
</evidence>
<dbReference type="AlphaFoldDB" id="A0A7I9VNW4"/>
<evidence type="ECO:0000256" key="7">
    <source>
        <dbReference type="ARBA" id="ARBA00022840"/>
    </source>
</evidence>
<dbReference type="PANTHER" id="PTHR43065">
    <property type="entry name" value="SENSOR HISTIDINE KINASE"/>
    <property type="match status" value="1"/>
</dbReference>
<dbReference type="RefSeq" id="WP_176065707.1">
    <property type="nucleotide sequence ID" value="NZ_BJTG01000005.1"/>
</dbReference>
<dbReference type="GO" id="GO:0005524">
    <property type="term" value="F:ATP binding"/>
    <property type="evidence" value="ECO:0007669"/>
    <property type="project" value="UniProtKB-KW"/>
</dbReference>
<dbReference type="SMART" id="SM00387">
    <property type="entry name" value="HATPase_c"/>
    <property type="match status" value="1"/>
</dbReference>
<feature type="domain" description="Histidine kinase" evidence="10">
    <location>
        <begin position="308"/>
        <end position="531"/>
    </location>
</feature>
<keyword evidence="5" id="KW-0547">Nucleotide-binding</keyword>
<dbReference type="InterPro" id="IPR004358">
    <property type="entry name" value="Sig_transdc_His_kin-like_C"/>
</dbReference>
<dbReference type="Proteomes" id="UP000503640">
    <property type="component" value="Unassembled WGS sequence"/>
</dbReference>
<dbReference type="Gene3D" id="1.10.287.130">
    <property type="match status" value="1"/>
</dbReference>
<keyword evidence="9" id="KW-1133">Transmembrane helix</keyword>
<proteinExistence type="predicted"/>
<dbReference type="CDD" id="cd00082">
    <property type="entry name" value="HisKA"/>
    <property type="match status" value="1"/>
</dbReference>
<keyword evidence="8" id="KW-0902">Two-component regulatory system</keyword>
<dbReference type="GO" id="GO:0000155">
    <property type="term" value="F:phosphorelay sensor kinase activity"/>
    <property type="evidence" value="ECO:0007669"/>
    <property type="project" value="InterPro"/>
</dbReference>
<evidence type="ECO:0000313" key="11">
    <source>
        <dbReference type="EMBL" id="GEJ57809.1"/>
    </source>
</evidence>
<dbReference type="SUPFAM" id="SSF47384">
    <property type="entry name" value="Homodimeric domain of signal transducing histidine kinase"/>
    <property type="match status" value="1"/>
</dbReference>
<evidence type="ECO:0000256" key="4">
    <source>
        <dbReference type="ARBA" id="ARBA00022679"/>
    </source>
</evidence>
<comment type="caution">
    <text evidence="11">The sequence shown here is derived from an EMBL/GenBank/DDBJ whole genome shotgun (WGS) entry which is preliminary data.</text>
</comment>
<dbReference type="Gene3D" id="3.30.565.10">
    <property type="entry name" value="Histidine kinase-like ATPase, C-terminal domain"/>
    <property type="match status" value="1"/>
</dbReference>
<keyword evidence="6" id="KW-0418">Kinase</keyword>
<evidence type="ECO:0000256" key="5">
    <source>
        <dbReference type="ARBA" id="ARBA00022741"/>
    </source>
</evidence>
<protein>
    <recommendedName>
        <fullName evidence="2">histidine kinase</fullName>
        <ecNumber evidence="2">2.7.13.3</ecNumber>
    </recommendedName>
</protein>
<dbReference type="SUPFAM" id="SSF55874">
    <property type="entry name" value="ATPase domain of HSP90 chaperone/DNA topoisomerase II/histidine kinase"/>
    <property type="match status" value="1"/>
</dbReference>
<evidence type="ECO:0000256" key="8">
    <source>
        <dbReference type="ARBA" id="ARBA00023012"/>
    </source>
</evidence>
<gene>
    <name evidence="11" type="ORF">AMYX_25500</name>
</gene>
<keyword evidence="7" id="KW-0067">ATP-binding</keyword>
<dbReference type="EC" id="2.7.13.3" evidence="2"/>
<dbReference type="InterPro" id="IPR036097">
    <property type="entry name" value="HisK_dim/P_sf"/>
</dbReference>
<evidence type="ECO:0000256" key="2">
    <source>
        <dbReference type="ARBA" id="ARBA00012438"/>
    </source>
</evidence>
<organism evidence="11 12">
    <name type="scientific">Anaeromyxobacter diazotrophicus</name>
    <dbReference type="NCBI Taxonomy" id="2590199"/>
    <lineage>
        <taxon>Bacteria</taxon>
        <taxon>Pseudomonadati</taxon>
        <taxon>Myxococcota</taxon>
        <taxon>Myxococcia</taxon>
        <taxon>Myxococcales</taxon>
        <taxon>Cystobacterineae</taxon>
        <taxon>Anaeromyxobacteraceae</taxon>
        <taxon>Anaeromyxobacter</taxon>
    </lineage>
</organism>
<dbReference type="InterPro" id="IPR036890">
    <property type="entry name" value="HATPase_C_sf"/>
</dbReference>